<protein>
    <submittedName>
        <fullName evidence="1">Uncharacterized protein</fullName>
    </submittedName>
</protein>
<sequence>MAFFGTVEAGSNSVVEPVGIGDMVVGRKDQEIVVRPVHERGGDHGGGGIAPERLQQETRFRQVFAKHPFVAFCPDGKQRSE</sequence>
<gene>
    <name evidence="1" type="ORF">GCM10011503_25240</name>
</gene>
<evidence type="ECO:0000313" key="1">
    <source>
        <dbReference type="EMBL" id="GGB75484.1"/>
    </source>
</evidence>
<name>A0ABQ1JRL9_9PROT</name>
<comment type="caution">
    <text evidence="1">The sequence shown here is derived from an EMBL/GenBank/DDBJ whole genome shotgun (WGS) entry which is preliminary data.</text>
</comment>
<dbReference type="EMBL" id="BMKF01000002">
    <property type="protein sequence ID" value="GGB75484.1"/>
    <property type="molecule type" value="Genomic_DNA"/>
</dbReference>
<keyword evidence="2" id="KW-1185">Reference proteome</keyword>
<accession>A0ABQ1JRL9</accession>
<proteinExistence type="predicted"/>
<evidence type="ECO:0000313" key="2">
    <source>
        <dbReference type="Proteomes" id="UP000628854"/>
    </source>
</evidence>
<reference evidence="2" key="1">
    <citation type="journal article" date="2019" name="Int. J. Syst. Evol. Microbiol.">
        <title>The Global Catalogue of Microorganisms (GCM) 10K type strain sequencing project: providing services to taxonomists for standard genome sequencing and annotation.</title>
        <authorList>
            <consortium name="The Broad Institute Genomics Platform"/>
            <consortium name="The Broad Institute Genome Sequencing Center for Infectious Disease"/>
            <person name="Wu L."/>
            <person name="Ma J."/>
        </authorList>
    </citation>
    <scope>NUCLEOTIDE SEQUENCE [LARGE SCALE GENOMIC DNA]</scope>
    <source>
        <strain evidence="2">CGMCC 1.15928</strain>
    </source>
</reference>
<dbReference type="Proteomes" id="UP000628854">
    <property type="component" value="Unassembled WGS sequence"/>
</dbReference>
<organism evidence="1 2">
    <name type="scientific">Henriciella pelagia</name>
    <dbReference type="NCBI Taxonomy" id="1977912"/>
    <lineage>
        <taxon>Bacteria</taxon>
        <taxon>Pseudomonadati</taxon>
        <taxon>Pseudomonadota</taxon>
        <taxon>Alphaproteobacteria</taxon>
        <taxon>Hyphomonadales</taxon>
        <taxon>Hyphomonadaceae</taxon>
        <taxon>Henriciella</taxon>
    </lineage>
</organism>